<evidence type="ECO:0000313" key="3">
    <source>
        <dbReference type="Proteomes" id="UP001239213"/>
    </source>
</evidence>
<name>A0AAI9UQK8_9PEZI</name>
<evidence type="ECO:0000256" key="1">
    <source>
        <dbReference type="SAM" id="MobiDB-lite"/>
    </source>
</evidence>
<feature type="region of interest" description="Disordered" evidence="1">
    <location>
        <begin position="75"/>
        <end position="98"/>
    </location>
</feature>
<accession>A0AAI9UQK8</accession>
<feature type="region of interest" description="Disordered" evidence="1">
    <location>
        <begin position="1"/>
        <end position="29"/>
    </location>
</feature>
<evidence type="ECO:0000313" key="2">
    <source>
        <dbReference type="EMBL" id="KAK1462886.1"/>
    </source>
</evidence>
<reference evidence="2" key="1">
    <citation type="submission" date="2016-11" db="EMBL/GenBank/DDBJ databases">
        <title>The genome sequence of Colletotrichum cuscutae.</title>
        <authorList>
            <person name="Baroncelli R."/>
        </authorList>
    </citation>
    <scope>NUCLEOTIDE SEQUENCE</scope>
    <source>
        <strain evidence="2">IMI 304802</strain>
    </source>
</reference>
<keyword evidence="3" id="KW-1185">Reference proteome</keyword>
<dbReference type="AlphaFoldDB" id="A0AAI9UQK8"/>
<protein>
    <submittedName>
        <fullName evidence="2">Uncharacterized protein</fullName>
    </submittedName>
</protein>
<feature type="compositionally biased region" description="Polar residues" evidence="1">
    <location>
        <begin position="7"/>
        <end position="29"/>
    </location>
</feature>
<gene>
    <name evidence="2" type="ORF">CCUS01_08478</name>
</gene>
<sequence length="98" mass="11316">MRWSRRATISPQHTTLALQPSSRISRNTGCDMTRRRPILASLADKRMSSRRKRGPRGWRTRLEYGDTVYAEVAKPTAKRRGGRWNPRQTTRKSPIIGP</sequence>
<proteinExistence type="predicted"/>
<dbReference type="EMBL" id="MPDP01000269">
    <property type="protein sequence ID" value="KAK1462886.1"/>
    <property type="molecule type" value="Genomic_DNA"/>
</dbReference>
<organism evidence="2 3">
    <name type="scientific">Colletotrichum cuscutae</name>
    <dbReference type="NCBI Taxonomy" id="1209917"/>
    <lineage>
        <taxon>Eukaryota</taxon>
        <taxon>Fungi</taxon>
        <taxon>Dikarya</taxon>
        <taxon>Ascomycota</taxon>
        <taxon>Pezizomycotina</taxon>
        <taxon>Sordariomycetes</taxon>
        <taxon>Hypocreomycetidae</taxon>
        <taxon>Glomerellales</taxon>
        <taxon>Glomerellaceae</taxon>
        <taxon>Colletotrichum</taxon>
        <taxon>Colletotrichum acutatum species complex</taxon>
    </lineage>
</organism>
<dbReference type="Proteomes" id="UP001239213">
    <property type="component" value="Unassembled WGS sequence"/>
</dbReference>
<comment type="caution">
    <text evidence="2">The sequence shown here is derived from an EMBL/GenBank/DDBJ whole genome shotgun (WGS) entry which is preliminary data.</text>
</comment>